<organism evidence="4 6">
    <name type="scientific">Adineta steineri</name>
    <dbReference type="NCBI Taxonomy" id="433720"/>
    <lineage>
        <taxon>Eukaryota</taxon>
        <taxon>Metazoa</taxon>
        <taxon>Spiralia</taxon>
        <taxon>Gnathifera</taxon>
        <taxon>Rotifera</taxon>
        <taxon>Eurotatoria</taxon>
        <taxon>Bdelloidea</taxon>
        <taxon>Adinetida</taxon>
        <taxon>Adinetidae</taxon>
        <taxon>Adineta</taxon>
    </lineage>
</organism>
<name>A0A818KQ11_9BILA</name>
<evidence type="ECO:0000313" key="3">
    <source>
        <dbReference type="EMBL" id="CAF1027359.1"/>
    </source>
</evidence>
<evidence type="ECO:0000313" key="2">
    <source>
        <dbReference type="EMBL" id="CAF0904140.1"/>
    </source>
</evidence>
<evidence type="ECO:0000313" key="6">
    <source>
        <dbReference type="Proteomes" id="UP000663868"/>
    </source>
</evidence>
<gene>
    <name evidence="3" type="ORF">IZO911_LOCUS19060</name>
    <name evidence="2" type="ORF">JYZ213_LOCUS10716</name>
    <name evidence="4" type="ORF">KXQ929_LOCUS3152</name>
    <name evidence="5" type="ORF">OXD698_LOCUS20021</name>
</gene>
<dbReference type="Proteomes" id="UP000663868">
    <property type="component" value="Unassembled WGS sequence"/>
</dbReference>
<dbReference type="AlphaFoldDB" id="A0A818KQ11"/>
<keyword evidence="1" id="KW-1133">Transmembrane helix</keyword>
<evidence type="ECO:0000256" key="1">
    <source>
        <dbReference type="SAM" id="Phobius"/>
    </source>
</evidence>
<reference evidence="4" key="1">
    <citation type="submission" date="2021-02" db="EMBL/GenBank/DDBJ databases">
        <authorList>
            <person name="Nowell W R."/>
        </authorList>
    </citation>
    <scope>NUCLEOTIDE SEQUENCE</scope>
</reference>
<dbReference type="Proteomes" id="UP000663845">
    <property type="component" value="Unassembled WGS sequence"/>
</dbReference>
<dbReference type="EMBL" id="CAJNOG010000079">
    <property type="protein sequence ID" value="CAF0904140.1"/>
    <property type="molecule type" value="Genomic_DNA"/>
</dbReference>
<sequence length="129" mass="14980">MINDIEYPVSRLIDGPWIALLVLGILMLILSIAGIVLLYVFWRRFQPRTLLNDANRFMNNNKSNGSIPIPVQINDRQSQGYETQKMEVFVPHSEDDIIPHDLGEIHARFTPQDGIQEIHKTYQKTRAYF</sequence>
<dbReference type="Proteomes" id="UP000663844">
    <property type="component" value="Unassembled WGS sequence"/>
</dbReference>
<proteinExistence type="predicted"/>
<evidence type="ECO:0000313" key="4">
    <source>
        <dbReference type="EMBL" id="CAF3561237.1"/>
    </source>
</evidence>
<feature type="transmembrane region" description="Helical" evidence="1">
    <location>
        <begin position="17"/>
        <end position="42"/>
    </location>
</feature>
<accession>A0A818KQ11</accession>
<evidence type="ECO:0000313" key="5">
    <source>
        <dbReference type="EMBL" id="CAF3830423.1"/>
    </source>
</evidence>
<comment type="caution">
    <text evidence="4">The sequence shown here is derived from an EMBL/GenBank/DDBJ whole genome shotgun (WGS) entry which is preliminary data.</text>
</comment>
<dbReference type="EMBL" id="CAJOBB010000100">
    <property type="protein sequence ID" value="CAF3561237.1"/>
    <property type="molecule type" value="Genomic_DNA"/>
</dbReference>
<dbReference type="EMBL" id="CAJOAZ010001567">
    <property type="protein sequence ID" value="CAF3830423.1"/>
    <property type="molecule type" value="Genomic_DNA"/>
</dbReference>
<dbReference type="Proteomes" id="UP000663860">
    <property type="component" value="Unassembled WGS sequence"/>
</dbReference>
<protein>
    <submittedName>
        <fullName evidence="4">Uncharacterized protein</fullName>
    </submittedName>
</protein>
<dbReference type="EMBL" id="CAJNOE010000188">
    <property type="protein sequence ID" value="CAF1027359.1"/>
    <property type="molecule type" value="Genomic_DNA"/>
</dbReference>
<keyword evidence="1" id="KW-0472">Membrane</keyword>
<keyword evidence="1" id="KW-0812">Transmembrane</keyword>